<dbReference type="RefSeq" id="WP_008954863.1">
    <property type="nucleotide sequence ID" value="NZ_ACIS01000008.1"/>
</dbReference>
<evidence type="ECO:0000313" key="2">
    <source>
        <dbReference type="EMBL" id="EEG07521.1"/>
    </source>
</evidence>
<dbReference type="Pfam" id="PF02627">
    <property type="entry name" value="CMD"/>
    <property type="match status" value="1"/>
</dbReference>
<dbReference type="InterPro" id="IPR004675">
    <property type="entry name" value="AhpD_core"/>
</dbReference>
<evidence type="ECO:0000259" key="1">
    <source>
        <dbReference type="Pfam" id="PF02627"/>
    </source>
</evidence>
<reference evidence="2 3" key="1">
    <citation type="submission" date="2009-02" db="EMBL/GenBank/DDBJ databases">
        <title>Sequencing of the draft genome and assembly of Lutiella nitroferrum 2002.</title>
        <authorList>
            <consortium name="US DOE Joint Genome Institute (JGI-PGF)"/>
            <person name="Lucas S."/>
            <person name="Copeland A."/>
            <person name="Lapidus A."/>
            <person name="Glavina del Rio T."/>
            <person name="Tice H."/>
            <person name="Bruce D."/>
            <person name="Goodwin L."/>
            <person name="Pitluck S."/>
            <person name="Larimer F."/>
            <person name="Land M.L."/>
            <person name="Hauser L."/>
            <person name="Coates J.D."/>
        </authorList>
    </citation>
    <scope>NUCLEOTIDE SEQUENCE [LARGE SCALE GENOMIC DNA]</scope>
    <source>
        <strain evidence="2 3">2002</strain>
    </source>
</reference>
<proteinExistence type="predicted"/>
<dbReference type="NCBIfam" id="TIGR00778">
    <property type="entry name" value="ahpD_dom"/>
    <property type="match status" value="1"/>
</dbReference>
<sequence>MSHNYQELASAIGSKVAELRREIPETMKGFGQMSRAAHNDGALSNKNKELIALAIGIASRCQGCLAFHAKALVELGCSRGEFLEMLQVAVYMGGGPSLMTAAEALMAYESFGGQRAVQPEREAAVL</sequence>
<dbReference type="SUPFAM" id="SSF69118">
    <property type="entry name" value="AhpD-like"/>
    <property type="match status" value="1"/>
</dbReference>
<accession>B9Z6E6</accession>
<keyword evidence="2" id="KW-0575">Peroxidase</keyword>
<dbReference type="PANTHER" id="PTHR33930:SF2">
    <property type="entry name" value="BLR3452 PROTEIN"/>
    <property type="match status" value="1"/>
</dbReference>
<evidence type="ECO:0000313" key="3">
    <source>
        <dbReference type="Proteomes" id="UP000003165"/>
    </source>
</evidence>
<dbReference type="GO" id="GO:0051920">
    <property type="term" value="F:peroxiredoxin activity"/>
    <property type="evidence" value="ECO:0007669"/>
    <property type="project" value="InterPro"/>
</dbReference>
<keyword evidence="3" id="KW-1185">Reference proteome</keyword>
<gene>
    <name evidence="2" type="ORF">FuraDRAFT_2843</name>
</gene>
<dbReference type="Proteomes" id="UP000003165">
    <property type="component" value="Unassembled WGS sequence"/>
</dbReference>
<name>B9Z6E6_9NEIS</name>
<feature type="domain" description="Carboxymuconolactone decarboxylase-like" evidence="1">
    <location>
        <begin position="24"/>
        <end position="105"/>
    </location>
</feature>
<dbReference type="InterPro" id="IPR029032">
    <property type="entry name" value="AhpD-like"/>
</dbReference>
<protein>
    <submittedName>
        <fullName evidence="2">Alkylhydroperoxidase like protein, AhpD family</fullName>
    </submittedName>
</protein>
<dbReference type="EMBL" id="ACIS01000008">
    <property type="protein sequence ID" value="EEG07521.1"/>
    <property type="molecule type" value="Genomic_DNA"/>
</dbReference>
<dbReference type="PANTHER" id="PTHR33930">
    <property type="entry name" value="ALKYL HYDROPEROXIDE REDUCTASE AHPD"/>
    <property type="match status" value="1"/>
</dbReference>
<dbReference type="InterPro" id="IPR003779">
    <property type="entry name" value="CMD-like"/>
</dbReference>
<dbReference type="Gene3D" id="1.20.1290.10">
    <property type="entry name" value="AhpD-like"/>
    <property type="match status" value="1"/>
</dbReference>
<keyword evidence="2" id="KW-0560">Oxidoreductase</keyword>
<dbReference type="AlphaFoldDB" id="B9Z6E6"/>
<organism evidence="2 3">
    <name type="scientific">Pseudogulbenkiania ferrooxidans 2002</name>
    <dbReference type="NCBI Taxonomy" id="279714"/>
    <lineage>
        <taxon>Bacteria</taxon>
        <taxon>Pseudomonadati</taxon>
        <taxon>Pseudomonadota</taxon>
        <taxon>Betaproteobacteria</taxon>
        <taxon>Neisseriales</taxon>
        <taxon>Chromobacteriaceae</taxon>
        <taxon>Pseudogulbenkiania</taxon>
    </lineage>
</organism>
<dbReference type="eggNOG" id="COG0599">
    <property type="taxonomic scope" value="Bacteria"/>
</dbReference>
<comment type="caution">
    <text evidence="2">The sequence shown here is derived from an EMBL/GenBank/DDBJ whole genome shotgun (WGS) entry which is preliminary data.</text>
</comment>